<evidence type="ECO:0000256" key="6">
    <source>
        <dbReference type="HAMAP-Rule" id="MF_00972"/>
    </source>
</evidence>
<dbReference type="EMBL" id="CP043031">
    <property type="protein sequence ID" value="QEH94559.1"/>
    <property type="molecule type" value="Genomic_DNA"/>
</dbReference>
<feature type="binding site" evidence="6">
    <location>
        <position position="77"/>
    </location>
    <ligand>
        <name>Zn(2+)</name>
        <dbReference type="ChEBI" id="CHEBI:29105"/>
        <note>catalytic</note>
    </ligand>
</feature>
<dbReference type="Proteomes" id="UP000323565">
    <property type="component" value="Chromosome"/>
</dbReference>
<dbReference type="InterPro" id="IPR058535">
    <property type="entry name" value="MafB19-deam"/>
</dbReference>
<dbReference type="Gene3D" id="3.40.140.10">
    <property type="entry name" value="Cytidine Deaminase, domain 2"/>
    <property type="match status" value="1"/>
</dbReference>
<gene>
    <name evidence="6" type="primary">tadA</name>
    <name evidence="9" type="ORF">D1832_04905</name>
    <name evidence="8" type="ORF">FV141_02035</name>
</gene>
<evidence type="ECO:0000256" key="1">
    <source>
        <dbReference type="ARBA" id="ARBA00022694"/>
    </source>
</evidence>
<dbReference type="GO" id="GO:0008270">
    <property type="term" value="F:zinc ion binding"/>
    <property type="evidence" value="ECO:0007669"/>
    <property type="project" value="UniProtKB-UniRule"/>
</dbReference>
<comment type="subunit">
    <text evidence="6">Homodimer.</text>
</comment>
<evidence type="ECO:0000313" key="9">
    <source>
        <dbReference type="EMBL" id="RHW46756.1"/>
    </source>
</evidence>
<dbReference type="SUPFAM" id="SSF53927">
    <property type="entry name" value="Cytidine deaminase-like"/>
    <property type="match status" value="1"/>
</dbReference>
<keyword evidence="1 6" id="KW-0819">tRNA processing</keyword>
<dbReference type="RefSeq" id="WP_047311114.1">
    <property type="nucleotide sequence ID" value="NZ_CBCRVH010000003.1"/>
</dbReference>
<comment type="catalytic activity">
    <reaction evidence="5 6">
        <text>adenosine(34) in tRNA + H2O + H(+) = inosine(34) in tRNA + NH4(+)</text>
        <dbReference type="Rhea" id="RHEA:43168"/>
        <dbReference type="Rhea" id="RHEA-COMP:10373"/>
        <dbReference type="Rhea" id="RHEA-COMP:10374"/>
        <dbReference type="ChEBI" id="CHEBI:15377"/>
        <dbReference type="ChEBI" id="CHEBI:15378"/>
        <dbReference type="ChEBI" id="CHEBI:28938"/>
        <dbReference type="ChEBI" id="CHEBI:74411"/>
        <dbReference type="ChEBI" id="CHEBI:82852"/>
        <dbReference type="EC" id="3.5.4.33"/>
    </reaction>
</comment>
<feature type="domain" description="CMP/dCMP-type deaminase" evidence="7">
    <location>
        <begin position="1"/>
        <end position="107"/>
    </location>
</feature>
<dbReference type="HAMAP" id="MF_00972">
    <property type="entry name" value="tRNA_aden_deaminase"/>
    <property type="match status" value="1"/>
</dbReference>
<proteinExistence type="inferred from homology"/>
<evidence type="ECO:0000313" key="8">
    <source>
        <dbReference type="EMBL" id="QEH94559.1"/>
    </source>
</evidence>
<feature type="binding site" evidence="6">
    <location>
        <position position="80"/>
    </location>
    <ligand>
        <name>Zn(2+)</name>
        <dbReference type="ChEBI" id="CHEBI:29105"/>
        <note>catalytic</note>
    </ligand>
</feature>
<dbReference type="GO" id="GO:0052717">
    <property type="term" value="F:tRNA-specific adenosine-34 deaminase activity"/>
    <property type="evidence" value="ECO:0007669"/>
    <property type="project" value="UniProtKB-UniRule"/>
</dbReference>
<dbReference type="AlphaFoldDB" id="A0A417Z7Z3"/>
<keyword evidence="4 6" id="KW-0862">Zinc</keyword>
<dbReference type="EMBL" id="QWLM01000004">
    <property type="protein sequence ID" value="RHW46756.1"/>
    <property type="molecule type" value="Genomic_DNA"/>
</dbReference>
<feature type="binding site" evidence="6">
    <location>
        <position position="47"/>
    </location>
    <ligand>
        <name>Zn(2+)</name>
        <dbReference type="ChEBI" id="CHEBI:29105"/>
        <note>catalytic</note>
    </ligand>
</feature>
<sequence>MADALARAREAAAAGDVPVGALVVDEGGAVIGVGANLREADGDPTGHAEIVAMRRAATSRGSWRLDGCTLVVTLEPCLMCAGAAVQARLPRIVLGAWDRKAGACGGLWDVVRDSRSTHRIEVVGGIREAECAEVLTDFFHRRRA</sequence>
<dbReference type="PANTHER" id="PTHR11079:SF202">
    <property type="entry name" value="TRNA-SPECIFIC ADENOSINE DEAMINASE"/>
    <property type="match status" value="1"/>
</dbReference>
<evidence type="ECO:0000256" key="2">
    <source>
        <dbReference type="ARBA" id="ARBA00022723"/>
    </source>
</evidence>
<evidence type="ECO:0000313" key="10">
    <source>
        <dbReference type="Proteomes" id="UP000285376"/>
    </source>
</evidence>
<dbReference type="GO" id="GO:0002100">
    <property type="term" value="P:tRNA wobble adenosine to inosine editing"/>
    <property type="evidence" value="ECO:0007669"/>
    <property type="project" value="UniProtKB-UniRule"/>
</dbReference>
<dbReference type="CDD" id="cd01285">
    <property type="entry name" value="nucleoside_deaminase"/>
    <property type="match status" value="1"/>
</dbReference>
<comment type="cofactor">
    <cofactor evidence="6">
        <name>Zn(2+)</name>
        <dbReference type="ChEBI" id="CHEBI:29105"/>
    </cofactor>
    <text evidence="6">Binds 1 zinc ion per subunit.</text>
</comment>
<dbReference type="InterPro" id="IPR016193">
    <property type="entry name" value="Cytidine_deaminase-like"/>
</dbReference>
<dbReference type="EC" id="3.5.4.33" evidence="6"/>
<accession>A0A417Z7Z3</accession>
<name>A0A417Z7Z3_9MICO</name>
<comment type="similarity">
    <text evidence="6">Belongs to the cytidine and deoxycytidylate deaminase family.</text>
</comment>
<protein>
    <recommendedName>
        <fullName evidence="6">tRNA-specific adenosine deaminase</fullName>
        <ecNumber evidence="6">3.5.4.33</ecNumber>
    </recommendedName>
</protein>
<keyword evidence="2 6" id="KW-0479">Metal-binding</keyword>
<dbReference type="Pfam" id="PF14437">
    <property type="entry name" value="MafB19-deam"/>
    <property type="match status" value="1"/>
</dbReference>
<evidence type="ECO:0000256" key="4">
    <source>
        <dbReference type="ARBA" id="ARBA00022833"/>
    </source>
</evidence>
<dbReference type="PROSITE" id="PS51747">
    <property type="entry name" value="CYT_DCMP_DEAMINASES_2"/>
    <property type="match status" value="1"/>
</dbReference>
<evidence type="ECO:0000256" key="3">
    <source>
        <dbReference type="ARBA" id="ARBA00022801"/>
    </source>
</evidence>
<dbReference type="PANTHER" id="PTHR11079">
    <property type="entry name" value="CYTOSINE DEAMINASE FAMILY MEMBER"/>
    <property type="match status" value="1"/>
</dbReference>
<keyword evidence="3 6" id="KW-0378">Hydrolase</keyword>
<feature type="active site" description="Proton donor" evidence="6">
    <location>
        <position position="49"/>
    </location>
</feature>
<dbReference type="Proteomes" id="UP000285376">
    <property type="component" value="Unassembled WGS sequence"/>
</dbReference>
<evidence type="ECO:0000259" key="7">
    <source>
        <dbReference type="PROSITE" id="PS51747"/>
    </source>
</evidence>
<organism evidence="9 10">
    <name type="scientific">Dermacoccus abyssi</name>
    <dbReference type="NCBI Taxonomy" id="322596"/>
    <lineage>
        <taxon>Bacteria</taxon>
        <taxon>Bacillati</taxon>
        <taxon>Actinomycetota</taxon>
        <taxon>Actinomycetes</taxon>
        <taxon>Micrococcales</taxon>
        <taxon>Dermacoccaceae</taxon>
        <taxon>Dermacoccus</taxon>
    </lineage>
</organism>
<dbReference type="InterPro" id="IPR028883">
    <property type="entry name" value="tRNA_aden_deaminase"/>
</dbReference>
<reference evidence="9 10" key="1">
    <citation type="submission" date="2018-08" db="EMBL/GenBank/DDBJ databases">
        <title>Whole genome sequence analysis of Dermacoccus abyssi bacteria isolated from Deep Mariana trench Micromonospora spp reveals genes involved in the environmental adaptation and production of secondary metabolites.</title>
        <authorList>
            <person name="Abdel-Mageed W.M."/>
            <person name="Lehri B."/>
            <person name="Nouioui I."/>
            <person name="Goodfellow I."/>
            <person name="Jaspars M."/>
            <person name="Karlyshev A."/>
        </authorList>
    </citation>
    <scope>NUCLEOTIDE SEQUENCE [LARGE SCALE GENOMIC DNA]</scope>
    <source>
        <strain evidence="9 10">MT1.1</strain>
    </source>
</reference>
<evidence type="ECO:0000313" key="11">
    <source>
        <dbReference type="Proteomes" id="UP000323565"/>
    </source>
</evidence>
<dbReference type="InterPro" id="IPR002125">
    <property type="entry name" value="CMP_dCMP_dom"/>
</dbReference>
<keyword evidence="11" id="KW-1185">Reference proteome</keyword>
<evidence type="ECO:0000256" key="5">
    <source>
        <dbReference type="ARBA" id="ARBA00048045"/>
    </source>
</evidence>
<reference evidence="8 11" key="2">
    <citation type="submission" date="2019-08" db="EMBL/GenBank/DDBJ databases">
        <title>Dermacoccus abyssi strain HZAU 226, whole genome Nanopore sequencing project.</title>
        <authorList>
            <person name="Guo A."/>
            <person name="Zhang X."/>
            <person name="Ruan Y."/>
            <person name="Liu W."/>
            <person name="Chen Q."/>
            <person name="Gu L."/>
        </authorList>
    </citation>
    <scope>NUCLEOTIDE SEQUENCE [LARGE SCALE GENOMIC DNA]</scope>
    <source>
        <strain evidence="8 11">HZAU 226</strain>
    </source>
</reference>
<comment type="function">
    <text evidence="6">Catalyzes the deamination of adenosine to inosine at the wobble position 34 of tRNA(Arg2).</text>
</comment>